<name>A0A939KLB6_9CLOT</name>
<accession>A0A939KLB6</accession>
<sequence length="291" mass="33010">MERGSMELAGLRIHEGFHERLKKGGFKGRVHSVFQKAVNIMDEEEVLYTLLSAEMDEGPMALQVNAANLSALMIRPGDPVHGDADRLTLGPVRFTLRDVPVYELLQEEYVPSPFLSENLIRARAVLETRKEKEQSAYEVEMNRVLKKRVSSLKQAFLEENTDGILSASYSLVGLGPGLTPSGDDVLLGILTILNRKNHPYEQFRPLFEEIVDYARMQTNVLSYYGLRRAYDGFIRKDITDFASALLKKEKFQQELERILMIGHSSGQDITEGILMMLEIIETRKKECNNGN</sequence>
<reference evidence="1" key="1">
    <citation type="submission" date="2021-03" db="EMBL/GenBank/DDBJ databases">
        <title>Proteiniclasticum marinus sp. nov., isolated from tidal flat sediment.</title>
        <authorList>
            <person name="Namirimu T."/>
            <person name="Yang J.-A."/>
            <person name="Yang S.-H."/>
            <person name="Kim Y.-J."/>
            <person name="Kwon K.K."/>
        </authorList>
    </citation>
    <scope>NUCLEOTIDE SEQUENCE</scope>
    <source>
        <strain evidence="1">SCR006</strain>
    </source>
</reference>
<dbReference type="RefSeq" id="WP_207600040.1">
    <property type="nucleotide sequence ID" value="NZ_JAFNJU010000008.1"/>
</dbReference>
<dbReference type="EMBL" id="JAFNJU010000008">
    <property type="protein sequence ID" value="MBO1265515.1"/>
    <property type="molecule type" value="Genomic_DNA"/>
</dbReference>
<evidence type="ECO:0000313" key="1">
    <source>
        <dbReference type="EMBL" id="MBO1265515.1"/>
    </source>
</evidence>
<dbReference type="InterPro" id="IPR021530">
    <property type="entry name" value="AllH-like"/>
</dbReference>
<keyword evidence="2" id="KW-1185">Reference proteome</keyword>
<gene>
    <name evidence="1" type="ORF">J3A84_10770</name>
</gene>
<dbReference type="Proteomes" id="UP000664218">
    <property type="component" value="Unassembled WGS sequence"/>
</dbReference>
<dbReference type="Pfam" id="PF11392">
    <property type="entry name" value="AllH"/>
    <property type="match status" value="1"/>
</dbReference>
<organism evidence="1 2">
    <name type="scientific">Proteiniclasticum aestuarii</name>
    <dbReference type="NCBI Taxonomy" id="2817862"/>
    <lineage>
        <taxon>Bacteria</taxon>
        <taxon>Bacillati</taxon>
        <taxon>Bacillota</taxon>
        <taxon>Clostridia</taxon>
        <taxon>Eubacteriales</taxon>
        <taxon>Clostridiaceae</taxon>
        <taxon>Proteiniclasticum</taxon>
    </lineage>
</organism>
<evidence type="ECO:0000313" key="2">
    <source>
        <dbReference type="Proteomes" id="UP000664218"/>
    </source>
</evidence>
<dbReference type="AlphaFoldDB" id="A0A939KLB6"/>
<proteinExistence type="predicted"/>
<comment type="caution">
    <text evidence="1">The sequence shown here is derived from an EMBL/GenBank/DDBJ whole genome shotgun (WGS) entry which is preliminary data.</text>
</comment>
<protein>
    <submittedName>
        <fullName evidence="1">DUF2877 domain-containing protein</fullName>
    </submittedName>
</protein>